<keyword evidence="2" id="KW-1185">Reference proteome</keyword>
<dbReference type="RefSeq" id="WP_133285352.1">
    <property type="nucleotide sequence ID" value="NZ_SMSI01000003.1"/>
</dbReference>
<reference evidence="1 2" key="1">
    <citation type="journal article" date="2013" name="Int. J. Syst. Evol. Microbiol.">
        <title>Hoeflea suaedae sp. nov., an endophytic bacterium isolated from the root of the halophyte Suaeda maritima.</title>
        <authorList>
            <person name="Chung E.J."/>
            <person name="Park J.A."/>
            <person name="Pramanik P."/>
            <person name="Bibi F."/>
            <person name="Jeon C.O."/>
            <person name="Chung Y.R."/>
        </authorList>
    </citation>
    <scope>NUCLEOTIDE SEQUENCE [LARGE SCALE GENOMIC DNA]</scope>
    <source>
        <strain evidence="1 2">YC6898</strain>
    </source>
</reference>
<proteinExistence type="predicted"/>
<dbReference type="GO" id="GO:0003677">
    <property type="term" value="F:DNA binding"/>
    <property type="evidence" value="ECO:0007669"/>
    <property type="project" value="InterPro"/>
</dbReference>
<organism evidence="1 2">
    <name type="scientific">Pseudohoeflea suaedae</name>
    <dbReference type="NCBI Taxonomy" id="877384"/>
    <lineage>
        <taxon>Bacteria</taxon>
        <taxon>Pseudomonadati</taxon>
        <taxon>Pseudomonadota</taxon>
        <taxon>Alphaproteobacteria</taxon>
        <taxon>Hyphomicrobiales</taxon>
        <taxon>Rhizobiaceae</taxon>
        <taxon>Pseudohoeflea</taxon>
    </lineage>
</organism>
<dbReference type="EMBL" id="SMSI01000003">
    <property type="protein sequence ID" value="TDH35067.1"/>
    <property type="molecule type" value="Genomic_DNA"/>
</dbReference>
<dbReference type="Proteomes" id="UP000295131">
    <property type="component" value="Unassembled WGS sequence"/>
</dbReference>
<dbReference type="Gene3D" id="1.10.260.40">
    <property type="entry name" value="lambda repressor-like DNA-binding domains"/>
    <property type="match status" value="1"/>
</dbReference>
<dbReference type="AlphaFoldDB" id="A0A4R5PIK5"/>
<name>A0A4R5PIK5_9HYPH</name>
<protein>
    <submittedName>
        <fullName evidence="1">XRE family transcriptional regulator</fullName>
    </submittedName>
</protein>
<accession>A0A4R5PIK5</accession>
<gene>
    <name evidence="1" type="ORF">E2A64_15240</name>
</gene>
<evidence type="ECO:0000313" key="2">
    <source>
        <dbReference type="Proteomes" id="UP000295131"/>
    </source>
</evidence>
<sequence>MAIKPYQNTRLAAFVTKRVLELRHRKLQVQIAQEAGFNTANMLTMIKNGSSKLPLDRVPALAAALECDPALLFRMALEQLDSPTTASAIDSIFGAVVTENERDWLEALRQASDHSDPRLTSRARNSLNAIFGK</sequence>
<dbReference type="InterPro" id="IPR010982">
    <property type="entry name" value="Lambda_DNA-bd_dom_sf"/>
</dbReference>
<evidence type="ECO:0000313" key="1">
    <source>
        <dbReference type="EMBL" id="TDH35067.1"/>
    </source>
</evidence>
<comment type="caution">
    <text evidence="1">The sequence shown here is derived from an EMBL/GenBank/DDBJ whole genome shotgun (WGS) entry which is preliminary data.</text>
</comment>
<dbReference type="OrthoDB" id="7859023at2"/>